<dbReference type="PANTHER" id="PTHR30629:SF2">
    <property type="entry name" value="PROPHAGE INTEGRASE INTS-RELATED"/>
    <property type="match status" value="1"/>
</dbReference>
<keyword evidence="2" id="KW-0229">DNA integration</keyword>
<evidence type="ECO:0000256" key="3">
    <source>
        <dbReference type="ARBA" id="ARBA00023125"/>
    </source>
</evidence>
<dbReference type="InterPro" id="IPR011010">
    <property type="entry name" value="DNA_brk_join_enz"/>
</dbReference>
<dbReference type="InterPro" id="IPR025166">
    <property type="entry name" value="Integrase_DNA_bind_dom"/>
</dbReference>
<comment type="similarity">
    <text evidence="1">Belongs to the 'phage' integrase family.</text>
</comment>
<name>A0A2A6D7P5_SALER</name>
<organism evidence="6">
    <name type="scientific">Salmonella enterica</name>
    <name type="common">Salmonella choleraesuis</name>
    <dbReference type="NCBI Taxonomy" id="28901"/>
    <lineage>
        <taxon>Bacteria</taxon>
        <taxon>Pseudomonadati</taxon>
        <taxon>Pseudomonadota</taxon>
        <taxon>Gammaproteobacteria</taxon>
        <taxon>Enterobacterales</taxon>
        <taxon>Enterobacteriaceae</taxon>
        <taxon>Salmonella</taxon>
    </lineage>
</organism>
<keyword evidence="4" id="KW-0233">DNA recombination</keyword>
<dbReference type="Gene3D" id="1.10.443.10">
    <property type="entry name" value="Intergrase catalytic core"/>
    <property type="match status" value="1"/>
</dbReference>
<evidence type="ECO:0000256" key="4">
    <source>
        <dbReference type="ARBA" id="ARBA00023172"/>
    </source>
</evidence>
<dbReference type="PANTHER" id="PTHR30629">
    <property type="entry name" value="PROPHAGE INTEGRASE"/>
    <property type="match status" value="1"/>
</dbReference>
<dbReference type="Gene3D" id="1.10.150.130">
    <property type="match status" value="1"/>
</dbReference>
<reference evidence="6" key="1">
    <citation type="submission" date="2017-08" db="EMBL/GenBank/DDBJ databases">
        <title>Whole genome sequencing of Salmonella enterica.</title>
        <authorList>
            <person name="Bell R."/>
            <person name="Levy K."/>
        </authorList>
    </citation>
    <scope>NUCLEOTIDE SEQUENCE [LARGE SCALE GENOMIC DNA]</scope>
    <source>
        <strain evidence="6">CFSAN060805</strain>
    </source>
</reference>
<proteinExistence type="inferred from homology"/>
<dbReference type="InterPro" id="IPR050808">
    <property type="entry name" value="Phage_Integrase"/>
</dbReference>
<sequence length="403" mass="45928">MPLNDTKLRRIDGKPYDGPVEIPDGGGLSVRISPKGLITFQYRYRFNGKPVRLKLGVYGSMSIKEARDAVEVCKKWLSEGKNPAVYRKLDKKKKTESPDIATLVNEWLDTPSAKDLVKYEYWKRMLKLHVTDLYGQLIVDDMDPTHWEKIFLAITKSGSPVQAGNVLVKMKQVIKYALRRKRITSNSLMLLELTDVGKLPEDGERFLNDVEIGKFWLAIDKTRMSWQNKMVMRLLLLTGCRGVELRLARKVDFDLDGRIWVIPKENSKTRKRFVRGLSELSVECLKQVFEVYPGNSIVFPPATLQEDRPMAAGTIISLAEQVETMMDCPHWSAHDLRRTCKTKMAELGVAPHVSEKILGHKLTGMLAVYDQYDYIPEQQEAADKWAQKVLDCASAISPLSLQN</sequence>
<dbReference type="CDD" id="cd00801">
    <property type="entry name" value="INT_P4_C"/>
    <property type="match status" value="1"/>
</dbReference>
<feature type="domain" description="Tyr recombinase" evidence="5">
    <location>
        <begin position="201"/>
        <end position="383"/>
    </location>
</feature>
<dbReference type="Proteomes" id="UP000873581">
    <property type="component" value="Unassembled WGS sequence"/>
</dbReference>
<dbReference type="InterPro" id="IPR013762">
    <property type="entry name" value="Integrase-like_cat_sf"/>
</dbReference>
<dbReference type="GO" id="GO:0003677">
    <property type="term" value="F:DNA binding"/>
    <property type="evidence" value="ECO:0007669"/>
    <property type="project" value="UniProtKB-KW"/>
</dbReference>
<dbReference type="Pfam" id="PF13356">
    <property type="entry name" value="Arm-DNA-bind_3"/>
    <property type="match status" value="1"/>
</dbReference>
<dbReference type="InterPro" id="IPR038488">
    <property type="entry name" value="Integrase_DNA-bd_sf"/>
</dbReference>
<comment type="caution">
    <text evidence="6">The sequence shown here is derived from an EMBL/GenBank/DDBJ whole genome shotgun (WGS) entry which is preliminary data.</text>
</comment>
<dbReference type="EMBL" id="NPLM01000008">
    <property type="protein sequence ID" value="PDN82634.1"/>
    <property type="molecule type" value="Genomic_DNA"/>
</dbReference>
<evidence type="ECO:0000256" key="1">
    <source>
        <dbReference type="ARBA" id="ARBA00008857"/>
    </source>
</evidence>
<dbReference type="RefSeq" id="WP_023230808.1">
    <property type="nucleotide sequence ID" value="NZ_CP075110.1"/>
</dbReference>
<dbReference type="GO" id="GO:0006310">
    <property type="term" value="P:DNA recombination"/>
    <property type="evidence" value="ECO:0007669"/>
    <property type="project" value="UniProtKB-KW"/>
</dbReference>
<accession>A0A2A6D7P5</accession>
<dbReference type="AlphaFoldDB" id="A0A2A6D7P5"/>
<dbReference type="SUPFAM" id="SSF56349">
    <property type="entry name" value="DNA breaking-rejoining enzymes"/>
    <property type="match status" value="1"/>
</dbReference>
<dbReference type="Pfam" id="PF00589">
    <property type="entry name" value="Phage_integrase"/>
    <property type="match status" value="1"/>
</dbReference>
<dbReference type="Gene3D" id="3.30.160.390">
    <property type="entry name" value="Integrase, DNA-binding domain"/>
    <property type="match status" value="1"/>
</dbReference>
<gene>
    <name evidence="6" type="ORF">CIC26_19385</name>
</gene>
<evidence type="ECO:0000256" key="2">
    <source>
        <dbReference type="ARBA" id="ARBA00022908"/>
    </source>
</evidence>
<dbReference type="GO" id="GO:0015074">
    <property type="term" value="P:DNA integration"/>
    <property type="evidence" value="ECO:0007669"/>
    <property type="project" value="UniProtKB-KW"/>
</dbReference>
<evidence type="ECO:0000259" key="5">
    <source>
        <dbReference type="PROSITE" id="PS51898"/>
    </source>
</evidence>
<dbReference type="InterPro" id="IPR002104">
    <property type="entry name" value="Integrase_catalytic"/>
</dbReference>
<keyword evidence="3" id="KW-0238">DNA-binding</keyword>
<evidence type="ECO:0000313" key="6">
    <source>
        <dbReference type="EMBL" id="PDN82634.1"/>
    </source>
</evidence>
<dbReference type="PROSITE" id="PS51898">
    <property type="entry name" value="TYR_RECOMBINASE"/>
    <property type="match status" value="1"/>
</dbReference>
<protein>
    <submittedName>
        <fullName evidence="6">Integrase</fullName>
    </submittedName>
</protein>
<dbReference type="InterPro" id="IPR010998">
    <property type="entry name" value="Integrase_recombinase_N"/>
</dbReference>